<dbReference type="EMBL" id="JAQGFR010000122">
    <property type="protein sequence ID" value="MEB8513501.1"/>
    <property type="molecule type" value="Genomic_DNA"/>
</dbReference>
<name>A0ABU6FRU8_9PROT</name>
<sequence>MNITETHNASTEHHSIGKDVYMNPPQLLDAHKKTATGTRLRPVLWRPVAGSGLDLLCVAILMEYPDASRHNHLSVHAKCLLSDNELERLFPGHGAGVGKIINHGLACLLELTPATGISDSSGQHCGFELGDVRDIQFIDEADALRIAALMFSAFARDAVAQQVVR</sequence>
<feature type="region of interest" description="Disordered" evidence="1">
    <location>
        <begin position="1"/>
        <end position="22"/>
    </location>
</feature>
<dbReference type="Proteomes" id="UP001308776">
    <property type="component" value="Unassembled WGS sequence"/>
</dbReference>
<organism evidence="2 3">
    <name type="scientific">Acidithiobacillus ferriphilus</name>
    <dbReference type="NCBI Taxonomy" id="1689834"/>
    <lineage>
        <taxon>Bacteria</taxon>
        <taxon>Pseudomonadati</taxon>
        <taxon>Pseudomonadota</taxon>
        <taxon>Acidithiobacillia</taxon>
        <taxon>Acidithiobacillales</taxon>
        <taxon>Acidithiobacillaceae</taxon>
        <taxon>Acidithiobacillus</taxon>
    </lineage>
</organism>
<evidence type="ECO:0000313" key="3">
    <source>
        <dbReference type="Proteomes" id="UP001308776"/>
    </source>
</evidence>
<keyword evidence="3" id="KW-1185">Reference proteome</keyword>
<dbReference type="RefSeq" id="WP_155735180.1">
    <property type="nucleotide sequence ID" value="NZ_JAQGFK010000173.1"/>
</dbReference>
<reference evidence="2 3" key="1">
    <citation type="submission" date="2022-11" db="EMBL/GenBank/DDBJ databases">
        <title>Comparative genomics analysis of Acidithiobacillus ferriphilus.</title>
        <authorList>
            <person name="Ma L."/>
        </authorList>
    </citation>
    <scope>NUCLEOTIDE SEQUENCE [LARGE SCALE GENOMIC DNA]</scope>
    <source>
        <strain evidence="2 3">DY15</strain>
    </source>
</reference>
<accession>A0ABU6FRU8</accession>
<comment type="caution">
    <text evidence="2">The sequence shown here is derived from an EMBL/GenBank/DDBJ whole genome shotgun (WGS) entry which is preliminary data.</text>
</comment>
<evidence type="ECO:0000313" key="2">
    <source>
        <dbReference type="EMBL" id="MEB8513501.1"/>
    </source>
</evidence>
<gene>
    <name evidence="2" type="ORF">OW717_05540</name>
</gene>
<evidence type="ECO:0000256" key="1">
    <source>
        <dbReference type="SAM" id="MobiDB-lite"/>
    </source>
</evidence>
<proteinExistence type="predicted"/>
<protein>
    <submittedName>
        <fullName evidence="2">Uncharacterized protein</fullName>
    </submittedName>
</protein>